<dbReference type="RefSeq" id="WP_036278987.1">
    <property type="nucleotide sequence ID" value="NZ_CP014476.1"/>
</dbReference>
<dbReference type="Gene3D" id="3.30.9.10">
    <property type="entry name" value="D-Amino Acid Oxidase, subunit A, domain 2"/>
    <property type="match status" value="1"/>
</dbReference>
<dbReference type="Gene3D" id="3.50.50.60">
    <property type="entry name" value="FAD/NAD(P)-binding domain"/>
    <property type="match status" value="1"/>
</dbReference>
<dbReference type="OrthoDB" id="18526at2"/>
<evidence type="ECO:0000313" key="3">
    <source>
        <dbReference type="EMBL" id="AMK77368.1"/>
    </source>
</evidence>
<accession>A0A126T5M1</accession>
<dbReference type="EMBL" id="CP014476">
    <property type="protein sequence ID" value="AMK77368.1"/>
    <property type="molecule type" value="Genomic_DNA"/>
</dbReference>
<feature type="domain" description="FAD dependent oxidoreductase" evidence="2">
    <location>
        <begin position="6"/>
        <end position="346"/>
    </location>
</feature>
<evidence type="ECO:0000256" key="1">
    <source>
        <dbReference type="ARBA" id="ARBA00023002"/>
    </source>
</evidence>
<dbReference type="AlphaFoldDB" id="A0A126T5M1"/>
<sequence>MTTHLDILIIGGGISGLLAARELRLAGRDVTILDKSKPGLESSWAGGGILLPIYPWRQAAAISELAVNSLKKYPTLSRELLAATGIDPEWYDCGMLICKNPDYEHAVKWCEHHGIDYQPATQALTEPFTTAYDQPLWLPEIAQARNPRLLKSLHAYLVQTGVQFLDTTEVHKISVANHQVESIETADRTYSAQHLIVSAGAWTTDLMQDLLPDWPIDLQIKPVRGQMLLFDATPSTLPYMVLDGDQYLIPRRDGKILAGSTVEQAGFNKITTEDAKQQLYRFATELLPTLKNHPVCHHWAGLRPGSPQGIPTISRHPDIENLSINAGHFRNGLVMGPASAKLLADLILHRPTEIDPTPYSLTRATTS</sequence>
<dbReference type="InterPro" id="IPR036188">
    <property type="entry name" value="FAD/NAD-bd_sf"/>
</dbReference>
<dbReference type="SUPFAM" id="SSF51905">
    <property type="entry name" value="FAD/NAD(P)-binding domain"/>
    <property type="match status" value="1"/>
</dbReference>
<dbReference type="InterPro" id="IPR006076">
    <property type="entry name" value="FAD-dep_OxRdtase"/>
</dbReference>
<name>A0A126T5M1_9GAMM</name>
<dbReference type="Pfam" id="PF01266">
    <property type="entry name" value="DAO"/>
    <property type="match status" value="1"/>
</dbReference>
<evidence type="ECO:0000259" key="2">
    <source>
        <dbReference type="Pfam" id="PF01266"/>
    </source>
</evidence>
<dbReference type="GO" id="GO:0005737">
    <property type="term" value="C:cytoplasm"/>
    <property type="evidence" value="ECO:0007669"/>
    <property type="project" value="TreeGrafter"/>
</dbReference>
<dbReference type="PANTHER" id="PTHR13847:SF289">
    <property type="entry name" value="GLYCINE OXIDASE"/>
    <property type="match status" value="1"/>
</dbReference>
<dbReference type="Proteomes" id="UP000030512">
    <property type="component" value="Chromosome"/>
</dbReference>
<evidence type="ECO:0000313" key="4">
    <source>
        <dbReference type="Proteomes" id="UP000030512"/>
    </source>
</evidence>
<dbReference type="STRING" id="1538553.JT25_012910"/>
<dbReference type="GO" id="GO:0016491">
    <property type="term" value="F:oxidoreductase activity"/>
    <property type="evidence" value="ECO:0007669"/>
    <property type="project" value="UniProtKB-KW"/>
</dbReference>
<proteinExistence type="predicted"/>
<dbReference type="SUPFAM" id="SSF54373">
    <property type="entry name" value="FAD-linked reductases, C-terminal domain"/>
    <property type="match status" value="1"/>
</dbReference>
<dbReference type="PANTHER" id="PTHR13847">
    <property type="entry name" value="SARCOSINE DEHYDROGENASE-RELATED"/>
    <property type="match status" value="1"/>
</dbReference>
<reference evidence="3 4" key="1">
    <citation type="journal article" date="2015" name="Environ. Microbiol.">
        <title>Methane oxidation coupled to nitrate reduction under hypoxia by the Gammaproteobacterium Methylomonas denitrificans, sp. nov. type strain FJG1.</title>
        <authorList>
            <person name="Kits K.D."/>
            <person name="Klotz M.G."/>
            <person name="Stein L.Y."/>
        </authorList>
    </citation>
    <scope>NUCLEOTIDE SEQUENCE [LARGE SCALE GENOMIC DNA]</scope>
    <source>
        <strain evidence="3 4">FJG1</strain>
    </source>
</reference>
<protein>
    <submittedName>
        <fullName evidence="3">FAD-dependent oxidoreductase</fullName>
    </submittedName>
</protein>
<gene>
    <name evidence="3" type="ORF">JT25_012910</name>
</gene>
<keyword evidence="1" id="KW-0560">Oxidoreductase</keyword>
<dbReference type="KEGG" id="mdn:JT25_012910"/>
<organism evidence="3 4">
    <name type="scientific">Methylomonas denitrificans</name>
    <dbReference type="NCBI Taxonomy" id="1538553"/>
    <lineage>
        <taxon>Bacteria</taxon>
        <taxon>Pseudomonadati</taxon>
        <taxon>Pseudomonadota</taxon>
        <taxon>Gammaproteobacteria</taxon>
        <taxon>Methylococcales</taxon>
        <taxon>Methylococcaceae</taxon>
        <taxon>Methylomonas</taxon>
    </lineage>
</organism>
<keyword evidence="4" id="KW-1185">Reference proteome</keyword>